<evidence type="ECO:0000256" key="1">
    <source>
        <dbReference type="SAM" id="MobiDB-lite"/>
    </source>
</evidence>
<feature type="compositionally biased region" description="Basic and acidic residues" evidence="1">
    <location>
        <begin position="80"/>
        <end position="96"/>
    </location>
</feature>
<organism evidence="2 3">
    <name type="scientific">Bondarzewia mesenterica</name>
    <dbReference type="NCBI Taxonomy" id="1095465"/>
    <lineage>
        <taxon>Eukaryota</taxon>
        <taxon>Fungi</taxon>
        <taxon>Dikarya</taxon>
        <taxon>Basidiomycota</taxon>
        <taxon>Agaricomycotina</taxon>
        <taxon>Agaricomycetes</taxon>
        <taxon>Russulales</taxon>
        <taxon>Bondarzewiaceae</taxon>
        <taxon>Bondarzewia</taxon>
    </lineage>
</organism>
<dbReference type="Proteomes" id="UP000310158">
    <property type="component" value="Unassembled WGS sequence"/>
</dbReference>
<protein>
    <submittedName>
        <fullName evidence="2">Uncharacterized protein</fullName>
    </submittedName>
</protein>
<accession>A0A4S4LWH0</accession>
<gene>
    <name evidence="2" type="ORF">EW146_g3806</name>
</gene>
<name>A0A4S4LWH0_9AGAM</name>
<evidence type="ECO:0000313" key="3">
    <source>
        <dbReference type="Proteomes" id="UP000310158"/>
    </source>
</evidence>
<comment type="caution">
    <text evidence="2">The sequence shown here is derived from an EMBL/GenBank/DDBJ whole genome shotgun (WGS) entry which is preliminary data.</text>
</comment>
<sequence length="122" mass="13535">MVSPHLLEQVRQADAAEATQIKGGGFRRHSKPQIMKVPDGHIQIAKRGAGKPHSGPIKRCYIYDSANHLTKVCPKCILDKGKEVAGPPHDPRDYHNDQGGTDGPCYDQDWSVDPDDYDHHTD</sequence>
<keyword evidence="3" id="KW-1185">Reference proteome</keyword>
<dbReference type="AlphaFoldDB" id="A0A4S4LWH0"/>
<dbReference type="EMBL" id="SGPL01000136">
    <property type="protein sequence ID" value="THH16909.1"/>
    <property type="molecule type" value="Genomic_DNA"/>
</dbReference>
<reference evidence="2 3" key="1">
    <citation type="submission" date="2019-02" db="EMBL/GenBank/DDBJ databases">
        <title>Genome sequencing of the rare red list fungi Bondarzewia mesenterica.</title>
        <authorList>
            <person name="Buettner E."/>
            <person name="Kellner H."/>
        </authorList>
    </citation>
    <scope>NUCLEOTIDE SEQUENCE [LARGE SCALE GENOMIC DNA]</scope>
    <source>
        <strain evidence="2 3">DSM 108281</strain>
    </source>
</reference>
<evidence type="ECO:0000313" key="2">
    <source>
        <dbReference type="EMBL" id="THH16909.1"/>
    </source>
</evidence>
<proteinExistence type="predicted"/>
<feature type="region of interest" description="Disordered" evidence="1">
    <location>
        <begin position="80"/>
        <end position="122"/>
    </location>
</feature>